<evidence type="ECO:0000313" key="3">
    <source>
        <dbReference type="Proteomes" id="UP001202248"/>
    </source>
</evidence>
<dbReference type="EC" id="2.6.99.2" evidence="2"/>
<dbReference type="Gene3D" id="3.20.20.70">
    <property type="entry name" value="Aldolase class I"/>
    <property type="match status" value="1"/>
</dbReference>
<keyword evidence="3" id="KW-1185">Reference proteome</keyword>
<dbReference type="SUPFAM" id="SSF63892">
    <property type="entry name" value="Pyridoxine 5'-phosphate synthase"/>
    <property type="match status" value="1"/>
</dbReference>
<dbReference type="InterPro" id="IPR004569">
    <property type="entry name" value="PyrdxlP_synth_PdxJ"/>
</dbReference>
<keyword evidence="1" id="KW-0664">Pyridoxine biosynthesis</keyword>
<dbReference type="GO" id="GO:0033856">
    <property type="term" value="F:pyridoxine 5'-phosphate synthase activity"/>
    <property type="evidence" value="ECO:0007669"/>
    <property type="project" value="UniProtKB-EC"/>
</dbReference>
<dbReference type="InterPro" id="IPR013785">
    <property type="entry name" value="Aldolase_TIM"/>
</dbReference>
<dbReference type="EMBL" id="JAKWBL010000001">
    <property type="protein sequence ID" value="MCH5596687.1"/>
    <property type="molecule type" value="Genomic_DNA"/>
</dbReference>
<dbReference type="Proteomes" id="UP001202248">
    <property type="component" value="Unassembled WGS sequence"/>
</dbReference>
<name>A0ABS9SE96_9BACT</name>
<dbReference type="Pfam" id="PF03740">
    <property type="entry name" value="PdxJ"/>
    <property type="match status" value="1"/>
</dbReference>
<evidence type="ECO:0000313" key="2">
    <source>
        <dbReference type="EMBL" id="MCH5596687.1"/>
    </source>
</evidence>
<comment type="caution">
    <text evidence="2">The sequence shown here is derived from an EMBL/GenBank/DDBJ whole genome shotgun (WGS) entry which is preliminary data.</text>
</comment>
<sequence length="45" mass="5159">MQNLQFFAANIPWLDEVSIGHAIICDSLYLGFENTIQLYKRQLGS</sequence>
<organism evidence="2 3">
    <name type="scientific">Niabella ginsengisoli</name>
    <dbReference type="NCBI Taxonomy" id="522298"/>
    <lineage>
        <taxon>Bacteria</taxon>
        <taxon>Pseudomonadati</taxon>
        <taxon>Bacteroidota</taxon>
        <taxon>Chitinophagia</taxon>
        <taxon>Chitinophagales</taxon>
        <taxon>Chitinophagaceae</taxon>
        <taxon>Niabella</taxon>
    </lineage>
</organism>
<keyword evidence="2" id="KW-0808">Transferase</keyword>
<protein>
    <submittedName>
        <fullName evidence="2">Pyridoxine 5'-phosphate synthase</fullName>
        <ecNumber evidence="2">2.6.99.2</ecNumber>
    </submittedName>
</protein>
<proteinExistence type="predicted"/>
<dbReference type="InterPro" id="IPR036130">
    <property type="entry name" value="Pyridoxine-5'_phos_synth"/>
</dbReference>
<reference evidence="2 3" key="1">
    <citation type="submission" date="2022-02" db="EMBL/GenBank/DDBJ databases">
        <authorList>
            <person name="Min J."/>
        </authorList>
    </citation>
    <scope>NUCLEOTIDE SEQUENCE [LARGE SCALE GENOMIC DNA]</scope>
    <source>
        <strain evidence="2 3">GR10-1</strain>
    </source>
</reference>
<evidence type="ECO:0000256" key="1">
    <source>
        <dbReference type="ARBA" id="ARBA00023096"/>
    </source>
</evidence>
<accession>A0ABS9SE96</accession>
<gene>
    <name evidence="2" type="ORF">MKP09_01495</name>
</gene>